<protein>
    <submittedName>
        <fullName evidence="2">GNAT family acetyltransferase</fullName>
    </submittedName>
</protein>
<reference evidence="2 3" key="1">
    <citation type="submission" date="2019-06" db="EMBL/GenBank/DDBJ databases">
        <title>Complete genome sequence of Cutibacterium acnes subsp. acnes NBRC 107605.</title>
        <authorList>
            <person name="Miura T."/>
            <person name="Furukawa M."/>
            <person name="Shimamura M."/>
            <person name="Ohyama Y."/>
            <person name="Yamazoe A."/>
            <person name="Kawasaki H."/>
        </authorList>
    </citation>
    <scope>NUCLEOTIDE SEQUENCE [LARGE SCALE GENOMIC DNA]</scope>
    <source>
        <strain evidence="2 3">NBRC 107605</strain>
    </source>
</reference>
<evidence type="ECO:0000313" key="2">
    <source>
        <dbReference type="EMBL" id="BBK84514.1"/>
    </source>
</evidence>
<name>A0ABM7GZ07_CUTAC</name>
<sequence>MGPGAIVTVMKLVGTRPIHTDRLVLRRWSVDDAQQMYDNLASDTEATRFVTWPPHPNVDATRLLLTGWVRGYDDPATFNWAVWLDEVIIGQIAVVNVDRRVNLAELGYCFGRRWWNHGYATETVKAVMSYLFDIAKVNKVEARHDPANIASGRVMEKAGMVTEGLRRACVIGSCGPRDSQYHGLLRSEWRGQQADD</sequence>
<dbReference type="PROSITE" id="PS51186">
    <property type="entry name" value="GNAT"/>
    <property type="match status" value="1"/>
</dbReference>
<dbReference type="InterPro" id="IPR016181">
    <property type="entry name" value="Acyl_CoA_acyltransferase"/>
</dbReference>
<evidence type="ECO:0000259" key="1">
    <source>
        <dbReference type="PROSITE" id="PS51186"/>
    </source>
</evidence>
<dbReference type="InterPro" id="IPR051531">
    <property type="entry name" value="N-acetyltransferase"/>
</dbReference>
<gene>
    <name evidence="2" type="ORF">CacPP4_11290</name>
</gene>
<dbReference type="Pfam" id="PF13302">
    <property type="entry name" value="Acetyltransf_3"/>
    <property type="match status" value="1"/>
</dbReference>
<dbReference type="Proteomes" id="UP000318594">
    <property type="component" value="Chromosome"/>
</dbReference>
<evidence type="ECO:0000313" key="3">
    <source>
        <dbReference type="Proteomes" id="UP000318594"/>
    </source>
</evidence>
<proteinExistence type="predicted"/>
<dbReference type="SUPFAM" id="SSF55729">
    <property type="entry name" value="Acyl-CoA N-acyltransferases (Nat)"/>
    <property type="match status" value="1"/>
</dbReference>
<dbReference type="Gene3D" id="3.40.630.30">
    <property type="match status" value="1"/>
</dbReference>
<feature type="domain" description="N-acetyltransferase" evidence="1">
    <location>
        <begin position="23"/>
        <end position="187"/>
    </location>
</feature>
<accession>A0ABM7GZ07</accession>
<organism evidence="2 3">
    <name type="scientific">Cutibacterium acnes subsp. acnes</name>
    <dbReference type="NCBI Taxonomy" id="1734925"/>
    <lineage>
        <taxon>Bacteria</taxon>
        <taxon>Bacillati</taxon>
        <taxon>Actinomycetota</taxon>
        <taxon>Actinomycetes</taxon>
        <taxon>Propionibacteriales</taxon>
        <taxon>Propionibacteriaceae</taxon>
        <taxon>Cutibacterium</taxon>
    </lineage>
</organism>
<dbReference type="PANTHER" id="PTHR43792">
    <property type="entry name" value="GNAT FAMILY, PUTATIVE (AFU_ORTHOLOGUE AFUA_3G00765)-RELATED-RELATED"/>
    <property type="match status" value="1"/>
</dbReference>
<keyword evidence="3" id="KW-1185">Reference proteome</keyword>
<dbReference type="EMBL" id="AP019723">
    <property type="protein sequence ID" value="BBK84514.1"/>
    <property type="molecule type" value="Genomic_DNA"/>
</dbReference>
<dbReference type="InterPro" id="IPR000182">
    <property type="entry name" value="GNAT_dom"/>
</dbReference>